<organism evidence="2 3">
    <name type="scientific">Portunus trituberculatus</name>
    <name type="common">Swimming crab</name>
    <name type="synonym">Neptunus trituberculatus</name>
    <dbReference type="NCBI Taxonomy" id="210409"/>
    <lineage>
        <taxon>Eukaryota</taxon>
        <taxon>Metazoa</taxon>
        <taxon>Ecdysozoa</taxon>
        <taxon>Arthropoda</taxon>
        <taxon>Crustacea</taxon>
        <taxon>Multicrustacea</taxon>
        <taxon>Malacostraca</taxon>
        <taxon>Eumalacostraca</taxon>
        <taxon>Eucarida</taxon>
        <taxon>Decapoda</taxon>
        <taxon>Pleocyemata</taxon>
        <taxon>Brachyura</taxon>
        <taxon>Eubrachyura</taxon>
        <taxon>Portunoidea</taxon>
        <taxon>Portunidae</taxon>
        <taxon>Portuninae</taxon>
        <taxon>Portunus</taxon>
    </lineage>
</organism>
<dbReference type="Proteomes" id="UP000324222">
    <property type="component" value="Unassembled WGS sequence"/>
</dbReference>
<evidence type="ECO:0000313" key="2">
    <source>
        <dbReference type="EMBL" id="MPC41838.1"/>
    </source>
</evidence>
<evidence type="ECO:0000256" key="1">
    <source>
        <dbReference type="SAM" id="MobiDB-lite"/>
    </source>
</evidence>
<dbReference type="EMBL" id="VSRR010005205">
    <property type="protein sequence ID" value="MPC41838.1"/>
    <property type="molecule type" value="Genomic_DNA"/>
</dbReference>
<proteinExistence type="predicted"/>
<reference evidence="2 3" key="1">
    <citation type="submission" date="2019-05" db="EMBL/GenBank/DDBJ databases">
        <title>Another draft genome of Portunus trituberculatus and its Hox gene families provides insights of decapod evolution.</title>
        <authorList>
            <person name="Jeong J.-H."/>
            <person name="Song I."/>
            <person name="Kim S."/>
            <person name="Choi T."/>
            <person name="Kim D."/>
            <person name="Ryu S."/>
            <person name="Kim W."/>
        </authorList>
    </citation>
    <scope>NUCLEOTIDE SEQUENCE [LARGE SCALE GENOMIC DNA]</scope>
    <source>
        <tissue evidence="2">Muscle</tissue>
    </source>
</reference>
<comment type="caution">
    <text evidence="2">The sequence shown here is derived from an EMBL/GenBank/DDBJ whole genome shotgun (WGS) entry which is preliminary data.</text>
</comment>
<evidence type="ECO:0000313" key="3">
    <source>
        <dbReference type="Proteomes" id="UP000324222"/>
    </source>
</evidence>
<protein>
    <submittedName>
        <fullName evidence="2">Uncharacterized protein</fullName>
    </submittedName>
</protein>
<accession>A0A5B7F9S5</accession>
<feature type="region of interest" description="Disordered" evidence="1">
    <location>
        <begin position="1"/>
        <end position="48"/>
    </location>
</feature>
<feature type="compositionally biased region" description="Polar residues" evidence="1">
    <location>
        <begin position="1"/>
        <end position="10"/>
    </location>
</feature>
<dbReference type="AlphaFoldDB" id="A0A5B7F9S5"/>
<sequence length="99" mass="10523">MYTETASAPASGSDLRPGPQGHEGQSVLRVPHSAAAAGCRHDRHHRSDSSNVLCIVLHTQNKRTLVGVCCWLPRDDVLTAAAAATAVWRAGQPPWASET</sequence>
<keyword evidence="3" id="KW-1185">Reference proteome</keyword>
<name>A0A5B7F9S5_PORTR</name>
<gene>
    <name evidence="2" type="ORF">E2C01_035445</name>
</gene>